<dbReference type="Pfam" id="PF03091">
    <property type="entry name" value="CutA1"/>
    <property type="match status" value="1"/>
</dbReference>
<evidence type="ECO:0008006" key="4">
    <source>
        <dbReference type="Google" id="ProtNLM"/>
    </source>
</evidence>
<dbReference type="InterPro" id="IPR004323">
    <property type="entry name" value="Ion_tolerance_CutA"/>
</dbReference>
<gene>
    <name evidence="2" type="ORF">AKJ55_01630</name>
</gene>
<accession>A0ABR5TJG1</accession>
<dbReference type="Proteomes" id="UP000070633">
    <property type="component" value="Unassembled WGS sequence"/>
</dbReference>
<proteinExistence type="inferred from homology"/>
<evidence type="ECO:0000313" key="3">
    <source>
        <dbReference type="Proteomes" id="UP000070633"/>
    </source>
</evidence>
<dbReference type="Gene3D" id="3.30.70.120">
    <property type="match status" value="1"/>
</dbReference>
<protein>
    <recommendedName>
        <fullName evidence="4">Divalent-cation tolerance protein CutA</fullName>
    </recommendedName>
</protein>
<dbReference type="EMBL" id="LHYI01000040">
    <property type="protein sequence ID" value="KXB07954.1"/>
    <property type="molecule type" value="Genomic_DNA"/>
</dbReference>
<organism evidence="2 3">
    <name type="scientific">candidate division MSBL1 archaeon SCGC-AAA382M17</name>
    <dbReference type="NCBI Taxonomy" id="1698284"/>
    <lineage>
        <taxon>Archaea</taxon>
        <taxon>Methanobacteriati</taxon>
        <taxon>Methanobacteriota</taxon>
        <taxon>candidate division MSBL1</taxon>
    </lineage>
</organism>
<evidence type="ECO:0000256" key="1">
    <source>
        <dbReference type="ARBA" id="ARBA00010169"/>
    </source>
</evidence>
<dbReference type="InterPro" id="IPR011322">
    <property type="entry name" value="N-reg_PII-like_a/b"/>
</dbReference>
<dbReference type="SUPFAM" id="SSF54913">
    <property type="entry name" value="GlnB-like"/>
    <property type="match status" value="1"/>
</dbReference>
<reference evidence="2 3" key="1">
    <citation type="journal article" date="2016" name="Sci. Rep.">
        <title>Metabolic traits of an uncultured archaeal lineage -MSBL1- from brine pools of the Red Sea.</title>
        <authorList>
            <person name="Mwirichia R."/>
            <person name="Alam I."/>
            <person name="Rashid M."/>
            <person name="Vinu M."/>
            <person name="Ba-Alawi W."/>
            <person name="Anthony Kamau A."/>
            <person name="Kamanda Ngugi D."/>
            <person name="Goker M."/>
            <person name="Klenk H.P."/>
            <person name="Bajic V."/>
            <person name="Stingl U."/>
        </authorList>
    </citation>
    <scope>NUCLEOTIDE SEQUENCE [LARGE SCALE GENOMIC DNA]</scope>
    <source>
        <strain evidence="2">SCGC-AAA382M17</strain>
    </source>
</reference>
<comment type="caution">
    <text evidence="2">The sequence shown here is derived from an EMBL/GenBank/DDBJ whole genome shotgun (WGS) entry which is preliminary data.</text>
</comment>
<evidence type="ECO:0000313" key="2">
    <source>
        <dbReference type="EMBL" id="KXB07954.1"/>
    </source>
</evidence>
<dbReference type="PANTHER" id="PTHR23419:SF8">
    <property type="entry name" value="FI09726P"/>
    <property type="match status" value="1"/>
</dbReference>
<sequence length="103" mass="12034">MPYIVFTTTDNVSEAEWIGERILDERLGGCVNIVPKIKSIFRWEGKIEKTEETLLIIKTTDEKLDELETRIGEIHSYENPEFLAISVDKGEEDYLEWLRESVK</sequence>
<comment type="similarity">
    <text evidence="1">Belongs to the CutA family.</text>
</comment>
<keyword evidence="3" id="KW-1185">Reference proteome</keyword>
<name>A0ABR5TJG1_9EURY</name>
<dbReference type="PANTHER" id="PTHR23419">
    <property type="entry name" value="DIVALENT CATION TOLERANCE CUTA-RELATED"/>
    <property type="match status" value="1"/>
</dbReference>
<dbReference type="InterPro" id="IPR015867">
    <property type="entry name" value="N-reg_PII/ATP_PRibTrfase_C"/>
</dbReference>